<accession>A0AC34Q7N3</accession>
<evidence type="ECO:0000313" key="1">
    <source>
        <dbReference type="Proteomes" id="UP000887576"/>
    </source>
</evidence>
<organism evidence="1 2">
    <name type="scientific">Panagrolaimus sp. JU765</name>
    <dbReference type="NCBI Taxonomy" id="591449"/>
    <lineage>
        <taxon>Eukaryota</taxon>
        <taxon>Metazoa</taxon>
        <taxon>Ecdysozoa</taxon>
        <taxon>Nematoda</taxon>
        <taxon>Chromadorea</taxon>
        <taxon>Rhabditida</taxon>
        <taxon>Tylenchina</taxon>
        <taxon>Panagrolaimomorpha</taxon>
        <taxon>Panagrolaimoidea</taxon>
        <taxon>Panagrolaimidae</taxon>
        <taxon>Panagrolaimus</taxon>
    </lineage>
</organism>
<name>A0AC34Q7N3_9BILA</name>
<proteinExistence type="predicted"/>
<sequence>MEHSKRVTILKNDVDVNQLRGLEIARSHLAQVKITCAKPAAVGVAIDEEITRRYARKGEDVVRNVQKNAIKSKKALANAAQRVAASLYPKSKTIPELDSIDPKFLLTLTGEELEDPSEKHLLWKSDNAAIFGSNYLTEALKTRVTELFADGT</sequence>
<reference evidence="2" key="1">
    <citation type="submission" date="2022-11" db="UniProtKB">
        <authorList>
            <consortium name="WormBaseParasite"/>
        </authorList>
    </citation>
    <scope>IDENTIFICATION</scope>
</reference>
<evidence type="ECO:0000313" key="2">
    <source>
        <dbReference type="WBParaSite" id="JU765_v2.g13784.t1"/>
    </source>
</evidence>
<dbReference type="WBParaSite" id="JU765_v2.g13784.t1">
    <property type="protein sequence ID" value="JU765_v2.g13784.t1"/>
    <property type="gene ID" value="JU765_v2.g13784"/>
</dbReference>
<dbReference type="Proteomes" id="UP000887576">
    <property type="component" value="Unplaced"/>
</dbReference>
<protein>
    <submittedName>
        <fullName evidence="2">Uncharacterized protein</fullName>
    </submittedName>
</protein>